<dbReference type="RefSeq" id="WP_129399610.1">
    <property type="nucleotide sequence ID" value="NZ_SDWT01000001.1"/>
</dbReference>
<keyword evidence="1" id="KW-0732">Signal</keyword>
<evidence type="ECO:0000313" key="2">
    <source>
        <dbReference type="EMBL" id="RYB94257.1"/>
    </source>
</evidence>
<dbReference type="PROSITE" id="PS51257">
    <property type="entry name" value="PROKAR_LIPOPROTEIN"/>
    <property type="match status" value="1"/>
</dbReference>
<feature type="signal peptide" evidence="1">
    <location>
        <begin position="1"/>
        <end position="21"/>
    </location>
</feature>
<evidence type="ECO:0000313" key="3">
    <source>
        <dbReference type="Proteomes" id="UP000294071"/>
    </source>
</evidence>
<gene>
    <name evidence="2" type="ORF">EUA93_07815</name>
</gene>
<sequence>MRNLALAAAAALLLAGCTPDAAPPEEVTVQWVEKQLPAPSGAPGRNVLRDAVECGDGWWVVGAVFLDEPTETRDTRPAAWFSPDRETWTSVPVDARTYWGRRAILNSVACSRDRVAIVGARSGGAHGNPRVTTFWLDDSAADVGRLVDVPTTFVQYGGVSATNVGPVSGGPEGWLIVGNRTSGPGVWVTDDPRGFTRVEAEPGLTDDGDLESLAQAGGWAGDEWVVVGGGARTGRHLEQAPLAWSSPDGLSWSPEEMPDDDGAQDVHRVAQLDDGDLLAVGLSEGRFAAWLRDDDGWSEPVRFGEVADSWTGAPYVASLAPTPAGMLATVSTGQRYEMWQTADGRDWSRVEVPLEPQTAGDHTLVAAGGGSLLVIGDAGDGGHVWAGEPQG</sequence>
<dbReference type="AlphaFoldDB" id="A0A4Q2RYK4"/>
<accession>A0A4Q2RYK4</accession>
<dbReference type="InterPro" id="IPR036278">
    <property type="entry name" value="Sialidase_sf"/>
</dbReference>
<name>A0A4Q2RYK4_9ACTN</name>
<evidence type="ECO:0000256" key="1">
    <source>
        <dbReference type="SAM" id="SignalP"/>
    </source>
</evidence>
<keyword evidence="3" id="KW-1185">Reference proteome</keyword>
<proteinExistence type="predicted"/>
<dbReference type="EMBL" id="SDWT01000001">
    <property type="protein sequence ID" value="RYB94257.1"/>
    <property type="molecule type" value="Genomic_DNA"/>
</dbReference>
<reference evidence="2 3" key="1">
    <citation type="submission" date="2019-01" db="EMBL/GenBank/DDBJ databases">
        <title>Novel species of Nocardioides.</title>
        <authorList>
            <person name="Liu Q."/>
            <person name="Xin Y.-H."/>
        </authorList>
    </citation>
    <scope>NUCLEOTIDE SEQUENCE [LARGE SCALE GENOMIC DNA]</scope>
    <source>
        <strain evidence="2 3">CGMCC 4.6882</strain>
    </source>
</reference>
<evidence type="ECO:0008006" key="4">
    <source>
        <dbReference type="Google" id="ProtNLM"/>
    </source>
</evidence>
<protein>
    <recommendedName>
        <fullName evidence="4">Exo-alpha-sialidase</fullName>
    </recommendedName>
</protein>
<dbReference type="OrthoDB" id="4894058at2"/>
<comment type="caution">
    <text evidence="2">The sequence shown here is derived from an EMBL/GenBank/DDBJ whole genome shotgun (WGS) entry which is preliminary data.</text>
</comment>
<dbReference type="SUPFAM" id="SSF50939">
    <property type="entry name" value="Sialidases"/>
    <property type="match status" value="1"/>
</dbReference>
<dbReference type="Proteomes" id="UP000294071">
    <property type="component" value="Unassembled WGS sequence"/>
</dbReference>
<organism evidence="2 3">
    <name type="scientific">Nocardioides oleivorans</name>
    <dbReference type="NCBI Taxonomy" id="273676"/>
    <lineage>
        <taxon>Bacteria</taxon>
        <taxon>Bacillati</taxon>
        <taxon>Actinomycetota</taxon>
        <taxon>Actinomycetes</taxon>
        <taxon>Propionibacteriales</taxon>
        <taxon>Nocardioidaceae</taxon>
        <taxon>Nocardioides</taxon>
    </lineage>
</organism>
<feature type="chain" id="PRO_5020525200" description="Exo-alpha-sialidase" evidence="1">
    <location>
        <begin position="22"/>
        <end position="391"/>
    </location>
</feature>